<keyword evidence="1" id="KW-1133">Transmembrane helix</keyword>
<dbReference type="InterPro" id="IPR019088">
    <property type="entry name" value="CHP02186-rel_TM"/>
</dbReference>
<reference evidence="3" key="1">
    <citation type="submission" date="2017-04" db="EMBL/GenBank/DDBJ databases">
        <authorList>
            <person name="Varghese N."/>
            <person name="Submissions S."/>
        </authorList>
    </citation>
    <scope>NUCLEOTIDE SEQUENCE [LARGE SCALE GENOMIC DNA]</scope>
</reference>
<dbReference type="EMBL" id="FXWK01000002">
    <property type="protein sequence ID" value="SMQ85422.1"/>
    <property type="molecule type" value="Genomic_DNA"/>
</dbReference>
<dbReference type="AlphaFoldDB" id="A0A1Y6G5G5"/>
<feature type="transmembrane region" description="Helical" evidence="1">
    <location>
        <begin position="224"/>
        <end position="244"/>
    </location>
</feature>
<evidence type="ECO:0000313" key="2">
    <source>
        <dbReference type="EMBL" id="SMQ85422.1"/>
    </source>
</evidence>
<accession>A0A1Y6G5G5</accession>
<protein>
    <recommendedName>
        <fullName evidence="4">Transmembrane protein (Alph_Pro_TM)</fullName>
    </recommendedName>
</protein>
<dbReference type="Proteomes" id="UP000194474">
    <property type="component" value="Unassembled WGS sequence"/>
</dbReference>
<keyword evidence="1" id="KW-0812">Transmembrane</keyword>
<evidence type="ECO:0008006" key="4">
    <source>
        <dbReference type="Google" id="ProtNLM"/>
    </source>
</evidence>
<gene>
    <name evidence="2" type="ORF">SAMN06295905_2699</name>
</gene>
<name>A0A1Y6G5G5_9HYPH</name>
<proteinExistence type="predicted"/>
<sequence length="246" mass="26721">MRTLIWMLVLGFIALNPGRVSAEVEVVMTNSDPVVAVHSNFRGQAVTLFGTVETPPPEGQSYSVVVVVQGPSSDWVVREKTRQFGLVLNAQSATYERVPSYYGIFSSSPLEQLGLSGLSVFDPTALAKSLREDVFAPDFDGELVRLMQARGRFSVSDRGVVMLSSTAFSVRVPIASNATNGLYLARAFVYAGGERVADSTTRFTVRTQGFERYVADVARSNPPLYGLVTILIALGTGWLGGVLFRR</sequence>
<evidence type="ECO:0000313" key="3">
    <source>
        <dbReference type="Proteomes" id="UP000194474"/>
    </source>
</evidence>
<evidence type="ECO:0000256" key="1">
    <source>
        <dbReference type="SAM" id="Phobius"/>
    </source>
</evidence>
<dbReference type="Pfam" id="PF09608">
    <property type="entry name" value="Alph_Pro_TM"/>
    <property type="match status" value="1"/>
</dbReference>
<keyword evidence="3" id="KW-1185">Reference proteome</keyword>
<keyword evidence="1" id="KW-0472">Membrane</keyword>
<organism evidence="2 3">
    <name type="scientific">Devosia lucknowensis</name>
    <dbReference type="NCBI Taxonomy" id="1096929"/>
    <lineage>
        <taxon>Bacteria</taxon>
        <taxon>Pseudomonadati</taxon>
        <taxon>Pseudomonadota</taxon>
        <taxon>Alphaproteobacteria</taxon>
        <taxon>Hyphomicrobiales</taxon>
        <taxon>Devosiaceae</taxon>
        <taxon>Devosia</taxon>
    </lineage>
</organism>
<dbReference type="RefSeq" id="WP_086471090.1">
    <property type="nucleotide sequence ID" value="NZ_FXWK01000002.1"/>
</dbReference>
<dbReference type="OrthoDB" id="9815212at2"/>